<evidence type="ECO:0008006" key="3">
    <source>
        <dbReference type="Google" id="ProtNLM"/>
    </source>
</evidence>
<name>A0ABP7JJC5_9ACTN</name>
<dbReference type="EMBL" id="BAABDE010000050">
    <property type="protein sequence ID" value="GAA3846351.1"/>
    <property type="molecule type" value="Genomic_DNA"/>
</dbReference>
<proteinExistence type="predicted"/>
<evidence type="ECO:0000313" key="2">
    <source>
        <dbReference type="Proteomes" id="UP001501009"/>
    </source>
</evidence>
<keyword evidence="2" id="KW-1185">Reference proteome</keyword>
<sequence>MTWVFNRTGESLPLAMLLHCGVNNYFSLAWFDLFPSLPDGYAAHAFLLSSTARAVVLLIATRGRLGCPPVRDAGTLSDRTA</sequence>
<reference evidence="2" key="1">
    <citation type="journal article" date="2019" name="Int. J. Syst. Evol. Microbiol.">
        <title>The Global Catalogue of Microorganisms (GCM) 10K type strain sequencing project: providing services to taxonomists for standard genome sequencing and annotation.</title>
        <authorList>
            <consortium name="The Broad Institute Genomics Platform"/>
            <consortium name="The Broad Institute Genome Sequencing Center for Infectious Disease"/>
            <person name="Wu L."/>
            <person name="Ma J."/>
        </authorList>
    </citation>
    <scope>NUCLEOTIDE SEQUENCE [LARGE SCALE GENOMIC DNA]</scope>
    <source>
        <strain evidence="2">JCM 17138</strain>
    </source>
</reference>
<gene>
    <name evidence="1" type="ORF">GCM10022403_092630</name>
</gene>
<protein>
    <recommendedName>
        <fullName evidence="3">CPBP family intramembrane metalloprotease</fullName>
    </recommendedName>
</protein>
<evidence type="ECO:0000313" key="1">
    <source>
        <dbReference type="EMBL" id="GAA3846351.1"/>
    </source>
</evidence>
<comment type="caution">
    <text evidence="1">The sequence shown here is derived from an EMBL/GenBank/DDBJ whole genome shotgun (WGS) entry which is preliminary data.</text>
</comment>
<organism evidence="1 2">
    <name type="scientific">Streptomyces coacervatus</name>
    <dbReference type="NCBI Taxonomy" id="647381"/>
    <lineage>
        <taxon>Bacteria</taxon>
        <taxon>Bacillati</taxon>
        <taxon>Actinomycetota</taxon>
        <taxon>Actinomycetes</taxon>
        <taxon>Kitasatosporales</taxon>
        <taxon>Streptomycetaceae</taxon>
        <taxon>Streptomyces</taxon>
    </lineage>
</organism>
<dbReference type="Proteomes" id="UP001501009">
    <property type="component" value="Unassembled WGS sequence"/>
</dbReference>
<accession>A0ABP7JJC5</accession>